<organism evidence="1 2">
    <name type="scientific">Heyndrickxia coagulans</name>
    <name type="common">Weizmannia coagulans</name>
    <dbReference type="NCBI Taxonomy" id="1398"/>
    <lineage>
        <taxon>Bacteria</taxon>
        <taxon>Bacillati</taxon>
        <taxon>Bacillota</taxon>
        <taxon>Bacilli</taxon>
        <taxon>Bacillales</taxon>
        <taxon>Bacillaceae</taxon>
        <taxon>Heyndrickxia</taxon>
    </lineage>
</organism>
<name>A0A150KD15_HEYCO</name>
<accession>A0A150KD15</accession>
<comment type="caution">
    <text evidence="1">The sequence shown here is derived from an EMBL/GenBank/DDBJ whole genome shotgun (WGS) entry which is preliminary data.</text>
</comment>
<gene>
    <name evidence="1" type="ORF">B4099_2386</name>
</gene>
<dbReference type="Proteomes" id="UP000075304">
    <property type="component" value="Unassembled WGS sequence"/>
</dbReference>
<proteinExistence type="predicted"/>
<dbReference type="AlphaFoldDB" id="A0A150KD15"/>
<reference evidence="1 2" key="1">
    <citation type="submission" date="2016-01" db="EMBL/GenBank/DDBJ databases">
        <title>Genome Sequences of Twelve Sporeforming Bacillus Species Isolated from Foods.</title>
        <authorList>
            <person name="Berendsen E.M."/>
            <person name="Wells-Bennik M.H."/>
            <person name="Krawcyk A.O."/>
            <person name="De Jong A."/>
            <person name="Holsappel S."/>
            <person name="Eijlander R.T."/>
            <person name="Kuipers O.P."/>
        </authorList>
    </citation>
    <scope>NUCLEOTIDE SEQUENCE [LARGE SCALE GENOMIC DNA]</scope>
    <source>
        <strain evidence="1 2">B4099</strain>
    </source>
</reference>
<sequence>MNQKSDEVWKQWYLPLLIDHNSRKPQRKRIQHRIFHAVLVVRFPERAAGKAGNSIND</sequence>
<protein>
    <submittedName>
        <fullName evidence="1">Uncharacterized protein</fullName>
    </submittedName>
</protein>
<dbReference type="EMBL" id="LQYI01000070">
    <property type="protein sequence ID" value="KYC67508.1"/>
    <property type="molecule type" value="Genomic_DNA"/>
</dbReference>
<evidence type="ECO:0000313" key="1">
    <source>
        <dbReference type="EMBL" id="KYC67508.1"/>
    </source>
</evidence>
<evidence type="ECO:0000313" key="2">
    <source>
        <dbReference type="Proteomes" id="UP000075304"/>
    </source>
</evidence>